<evidence type="ECO:0000256" key="1">
    <source>
        <dbReference type="ARBA" id="ARBA00004141"/>
    </source>
</evidence>
<sequence>MQGVLSGFAVIAVVIGVGYVLGRRGTLGEQGGEVLTRLAFTVAGPALLFTTLAKADLTLLFSSRLLVTALSTGAVAGVFVAVGTVRHWGVGRTTIGALCAGYVNSGNLGIPIAAYVLGDASLVAPVLLFQVVLVTPVALTILDLSGAGEKGTVWQRLLTPLRNPIAVGSLSGVVVSAAGLRLPGPLLNPLTLIGNMSVPAALLVFGMALHGSTAPGRGRDRHPVLLAVALKSLGQPAVAWVLAAPLFGLHGAPLLDVVVTSALPAAQNLFTYASRYRVAESLARESVLLSTVVSVPVLVGVAAVLG</sequence>
<dbReference type="EMBL" id="BMUE01000001">
    <property type="protein sequence ID" value="GGW30982.1"/>
    <property type="molecule type" value="Genomic_DNA"/>
</dbReference>
<proteinExistence type="predicted"/>
<dbReference type="GO" id="GO:0016020">
    <property type="term" value="C:membrane"/>
    <property type="evidence" value="ECO:0007669"/>
    <property type="project" value="UniProtKB-SubCell"/>
</dbReference>
<evidence type="ECO:0000256" key="4">
    <source>
        <dbReference type="ARBA" id="ARBA00022692"/>
    </source>
</evidence>
<feature type="transmembrane region" description="Helical" evidence="7">
    <location>
        <begin position="122"/>
        <end position="142"/>
    </location>
</feature>
<dbReference type="AlphaFoldDB" id="A0A918IT57"/>
<dbReference type="GO" id="GO:0055085">
    <property type="term" value="P:transmembrane transport"/>
    <property type="evidence" value="ECO:0007669"/>
    <property type="project" value="InterPro"/>
</dbReference>
<dbReference type="Proteomes" id="UP000620224">
    <property type="component" value="Unassembled WGS sequence"/>
</dbReference>
<feature type="transmembrane region" description="Helical" evidence="7">
    <location>
        <begin position="224"/>
        <end position="248"/>
    </location>
</feature>
<feature type="transmembrane region" description="Helical" evidence="7">
    <location>
        <begin position="65"/>
        <end position="83"/>
    </location>
</feature>
<accession>A0A918IT57</accession>
<dbReference type="InterPro" id="IPR004776">
    <property type="entry name" value="Mem_transp_PIN-like"/>
</dbReference>
<keyword evidence="3" id="KW-1003">Cell membrane</keyword>
<feature type="transmembrane region" description="Helical" evidence="7">
    <location>
        <begin position="254"/>
        <end position="274"/>
    </location>
</feature>
<keyword evidence="9" id="KW-1185">Reference proteome</keyword>
<comment type="subcellular location">
    <subcellularLocation>
        <location evidence="1">Membrane</location>
        <topology evidence="1">Multi-pass membrane protein</topology>
    </subcellularLocation>
</comment>
<keyword evidence="4 7" id="KW-0812">Transmembrane</keyword>
<feature type="transmembrane region" description="Helical" evidence="7">
    <location>
        <begin position="163"/>
        <end position="180"/>
    </location>
</feature>
<organism evidence="8 9">
    <name type="scientific">Streptomyces lucensis JCM 4490</name>
    <dbReference type="NCBI Taxonomy" id="1306176"/>
    <lineage>
        <taxon>Bacteria</taxon>
        <taxon>Bacillati</taxon>
        <taxon>Actinomycetota</taxon>
        <taxon>Actinomycetes</taxon>
        <taxon>Kitasatosporales</taxon>
        <taxon>Streptomycetaceae</taxon>
        <taxon>Streptomyces</taxon>
    </lineage>
</organism>
<feature type="transmembrane region" description="Helical" evidence="7">
    <location>
        <begin position="6"/>
        <end position="22"/>
    </location>
</feature>
<feature type="transmembrane region" description="Helical" evidence="7">
    <location>
        <begin position="192"/>
        <end position="212"/>
    </location>
</feature>
<keyword evidence="6 7" id="KW-0472">Membrane</keyword>
<keyword evidence="2" id="KW-0813">Transport</keyword>
<comment type="caution">
    <text evidence="8">The sequence shown here is derived from an EMBL/GenBank/DDBJ whole genome shotgun (WGS) entry which is preliminary data.</text>
</comment>
<evidence type="ECO:0000256" key="5">
    <source>
        <dbReference type="ARBA" id="ARBA00022989"/>
    </source>
</evidence>
<dbReference type="PANTHER" id="PTHR36838:SF1">
    <property type="entry name" value="SLR1864 PROTEIN"/>
    <property type="match status" value="1"/>
</dbReference>
<reference evidence="8" key="2">
    <citation type="submission" date="2020-09" db="EMBL/GenBank/DDBJ databases">
        <authorList>
            <person name="Sun Q."/>
            <person name="Ohkuma M."/>
        </authorList>
    </citation>
    <scope>NUCLEOTIDE SEQUENCE</scope>
    <source>
        <strain evidence="8">JCM 4490</strain>
    </source>
</reference>
<evidence type="ECO:0000313" key="9">
    <source>
        <dbReference type="Proteomes" id="UP000620224"/>
    </source>
</evidence>
<name>A0A918IT57_9ACTN</name>
<evidence type="ECO:0000256" key="6">
    <source>
        <dbReference type="ARBA" id="ARBA00023136"/>
    </source>
</evidence>
<keyword evidence="5 7" id="KW-1133">Transmembrane helix</keyword>
<feature type="transmembrane region" description="Helical" evidence="7">
    <location>
        <begin position="34"/>
        <end position="53"/>
    </location>
</feature>
<dbReference type="PANTHER" id="PTHR36838">
    <property type="entry name" value="AUXIN EFFLUX CARRIER FAMILY PROTEIN"/>
    <property type="match status" value="1"/>
</dbReference>
<evidence type="ECO:0000313" key="8">
    <source>
        <dbReference type="EMBL" id="GGW30982.1"/>
    </source>
</evidence>
<dbReference type="RefSeq" id="WP_190012857.1">
    <property type="nucleotide sequence ID" value="NZ_BMUE01000001.1"/>
</dbReference>
<dbReference type="Pfam" id="PF03547">
    <property type="entry name" value="Mem_trans"/>
    <property type="match status" value="1"/>
</dbReference>
<evidence type="ECO:0000256" key="3">
    <source>
        <dbReference type="ARBA" id="ARBA00022475"/>
    </source>
</evidence>
<evidence type="ECO:0000256" key="2">
    <source>
        <dbReference type="ARBA" id="ARBA00022448"/>
    </source>
</evidence>
<protein>
    <submittedName>
        <fullName evidence="8">Membrane protein</fullName>
    </submittedName>
</protein>
<reference evidence="8" key="1">
    <citation type="journal article" date="2014" name="Int. J. Syst. Evol. Microbiol.">
        <title>Complete genome sequence of Corynebacterium casei LMG S-19264T (=DSM 44701T), isolated from a smear-ripened cheese.</title>
        <authorList>
            <consortium name="US DOE Joint Genome Institute (JGI-PGF)"/>
            <person name="Walter F."/>
            <person name="Albersmeier A."/>
            <person name="Kalinowski J."/>
            <person name="Ruckert C."/>
        </authorList>
    </citation>
    <scope>NUCLEOTIDE SEQUENCE</scope>
    <source>
        <strain evidence="8">JCM 4490</strain>
    </source>
</reference>
<feature type="transmembrane region" description="Helical" evidence="7">
    <location>
        <begin position="286"/>
        <end position="305"/>
    </location>
</feature>
<feature type="transmembrane region" description="Helical" evidence="7">
    <location>
        <begin position="95"/>
        <end position="116"/>
    </location>
</feature>
<evidence type="ECO:0000256" key="7">
    <source>
        <dbReference type="SAM" id="Phobius"/>
    </source>
</evidence>
<gene>
    <name evidence="8" type="ORF">GCM10010503_03250</name>
</gene>